<name>A0ACC2PUB9_9HYME</name>
<evidence type="ECO:0000313" key="2">
    <source>
        <dbReference type="Proteomes" id="UP001239111"/>
    </source>
</evidence>
<gene>
    <name evidence="1" type="ORF">QAD02_022512</name>
</gene>
<comment type="caution">
    <text evidence="1">The sequence shown here is derived from an EMBL/GenBank/DDBJ whole genome shotgun (WGS) entry which is preliminary data.</text>
</comment>
<accession>A0ACC2PUB9</accession>
<sequence length="181" mass="20660">MDYTKFMTQITKKRRENAIRTLAVHHEKHPGLVFLAGGVPNAETFPFKEIFVTYNDGIQKKLIDSDLQQALQYGTSQGFPPLLKKWREFQTKRHSPKYKDWDIQVTTGAIEGCSKLFEMFIGEGESVMIQAPAFPGILSMVKPMPMNYYEIKMDDDGVLPSQIIKACEDQRRKGQSVPKVS</sequence>
<organism evidence="1 2">
    <name type="scientific">Eretmocerus hayati</name>
    <dbReference type="NCBI Taxonomy" id="131215"/>
    <lineage>
        <taxon>Eukaryota</taxon>
        <taxon>Metazoa</taxon>
        <taxon>Ecdysozoa</taxon>
        <taxon>Arthropoda</taxon>
        <taxon>Hexapoda</taxon>
        <taxon>Insecta</taxon>
        <taxon>Pterygota</taxon>
        <taxon>Neoptera</taxon>
        <taxon>Endopterygota</taxon>
        <taxon>Hymenoptera</taxon>
        <taxon>Apocrita</taxon>
        <taxon>Proctotrupomorpha</taxon>
        <taxon>Chalcidoidea</taxon>
        <taxon>Aphelinidae</taxon>
        <taxon>Aphelininae</taxon>
        <taxon>Eretmocerus</taxon>
    </lineage>
</organism>
<reference evidence="1" key="1">
    <citation type="submission" date="2023-04" db="EMBL/GenBank/DDBJ databases">
        <title>A chromosome-level genome assembly of the parasitoid wasp Eretmocerus hayati.</title>
        <authorList>
            <person name="Zhong Y."/>
            <person name="Liu S."/>
            <person name="Liu Y."/>
        </authorList>
    </citation>
    <scope>NUCLEOTIDE SEQUENCE</scope>
    <source>
        <strain evidence="1">ZJU_SS_LIU_2023</strain>
    </source>
</reference>
<keyword evidence="2" id="KW-1185">Reference proteome</keyword>
<evidence type="ECO:0000313" key="1">
    <source>
        <dbReference type="EMBL" id="KAJ8686718.1"/>
    </source>
</evidence>
<proteinExistence type="predicted"/>
<protein>
    <submittedName>
        <fullName evidence="1">Uncharacterized protein</fullName>
    </submittedName>
</protein>
<dbReference type="Proteomes" id="UP001239111">
    <property type="component" value="Chromosome 1"/>
</dbReference>
<dbReference type="EMBL" id="CM056741">
    <property type="protein sequence ID" value="KAJ8686718.1"/>
    <property type="molecule type" value="Genomic_DNA"/>
</dbReference>